<sequence>MSSNLSEKCNRIGVVSVGPTPKLLKHEIQTMEFRINDFANHNQVRGKPIKTPSIRAYGHDWILRVFPRGSPSSREDFEYVSCFLLYVGDNDVDDEPSTMLSFRCKDTKRATDELHVFCKDCNNGDKRLWGYQNFLKRTDVLENYLDKDGTLVIEVDIQIAEERKNIWYPDPLQEEPSLVKLYHTHESTSDITFDVDGKEFHAHKSILSVRAETLFELTNDDDNGRSRDGKIVTIISTEADIFEQILEYVYTVKTPEIKNEGIAIELLVAADRFGCTDLKLYIESTIVDKFLNATNAAKWLLLSDSYSCALLKEASMRLHVSDANTVMESKDDWSMVVESNRLLEELFKSNSSNSSSNSSSSSSNSNAVVDIENLDVTTLRETLVYANLEIDGCRNILIERLKRYQLENDVLQESSSSLGSK</sequence>
<dbReference type="Gene3D" id="2.60.210.10">
    <property type="entry name" value="Apoptosis, Tumor Necrosis Factor Receptor Associated Protein 2, Chain A"/>
    <property type="match status" value="1"/>
</dbReference>
<dbReference type="OrthoDB" id="681301at2759"/>
<feature type="domain" description="BTB" evidence="1">
    <location>
        <begin position="189"/>
        <end position="251"/>
    </location>
</feature>
<dbReference type="GO" id="GO:0016567">
    <property type="term" value="P:protein ubiquitination"/>
    <property type="evidence" value="ECO:0007669"/>
    <property type="project" value="InterPro"/>
</dbReference>
<dbReference type="Gene3D" id="1.10.720.30">
    <property type="entry name" value="SAP domain"/>
    <property type="match status" value="1"/>
</dbReference>
<dbReference type="InterPro" id="IPR011333">
    <property type="entry name" value="SKP1/BTB/POZ_sf"/>
</dbReference>
<evidence type="ECO:0008006" key="6">
    <source>
        <dbReference type="Google" id="ProtNLM"/>
    </source>
</evidence>
<dbReference type="Pfam" id="PF22486">
    <property type="entry name" value="MATH_2"/>
    <property type="match status" value="1"/>
</dbReference>
<organism evidence="4 5">
    <name type="scientific">Fragilariopsis cylindrus CCMP1102</name>
    <dbReference type="NCBI Taxonomy" id="635003"/>
    <lineage>
        <taxon>Eukaryota</taxon>
        <taxon>Sar</taxon>
        <taxon>Stramenopiles</taxon>
        <taxon>Ochrophyta</taxon>
        <taxon>Bacillariophyta</taxon>
        <taxon>Bacillariophyceae</taxon>
        <taxon>Bacillariophycidae</taxon>
        <taxon>Bacillariales</taxon>
        <taxon>Bacillariaceae</taxon>
        <taxon>Fragilariopsis</taxon>
    </lineage>
</organism>
<dbReference type="SMART" id="SM00225">
    <property type="entry name" value="BTB"/>
    <property type="match status" value="1"/>
</dbReference>
<dbReference type="SUPFAM" id="SSF68906">
    <property type="entry name" value="SAP domain"/>
    <property type="match status" value="1"/>
</dbReference>
<dbReference type="AlphaFoldDB" id="A0A1E7FII2"/>
<proteinExistence type="predicted"/>
<dbReference type="KEGG" id="fcy:FRACYDRAFT_238364"/>
<reference evidence="4 5" key="1">
    <citation type="submission" date="2016-09" db="EMBL/GenBank/DDBJ databases">
        <title>Extensive genetic diversity and differential bi-allelic expression allows diatom success in the polar Southern Ocean.</title>
        <authorList>
            <consortium name="DOE Joint Genome Institute"/>
            <person name="Mock T."/>
            <person name="Otillar R.P."/>
            <person name="Strauss J."/>
            <person name="Dupont C."/>
            <person name="Frickenhaus S."/>
            <person name="Maumus F."/>
            <person name="Mcmullan M."/>
            <person name="Sanges R."/>
            <person name="Schmutz J."/>
            <person name="Toseland A."/>
            <person name="Valas R."/>
            <person name="Veluchamy A."/>
            <person name="Ward B.J."/>
            <person name="Allen A."/>
            <person name="Barry K."/>
            <person name="Falciatore A."/>
            <person name="Ferrante M."/>
            <person name="Fortunato A.E."/>
            <person name="Gloeckner G."/>
            <person name="Gruber A."/>
            <person name="Hipkin R."/>
            <person name="Janech M."/>
            <person name="Kroth P."/>
            <person name="Leese F."/>
            <person name="Lindquist E."/>
            <person name="Lyon B.R."/>
            <person name="Martin J."/>
            <person name="Mayer C."/>
            <person name="Parker M."/>
            <person name="Quesneville H."/>
            <person name="Raymond J."/>
            <person name="Uhlig C."/>
            <person name="Valentin K.U."/>
            <person name="Worden A.Z."/>
            <person name="Armbrust E.V."/>
            <person name="Bowler C."/>
            <person name="Green B."/>
            <person name="Moulton V."/>
            <person name="Van Oosterhout C."/>
            <person name="Grigoriev I."/>
        </authorList>
    </citation>
    <scope>NUCLEOTIDE SEQUENCE [LARGE SCALE GENOMIC DNA]</scope>
    <source>
        <strain evidence="4 5">CCMP1102</strain>
    </source>
</reference>
<feature type="domain" description="SAP" evidence="3">
    <location>
        <begin position="371"/>
        <end position="405"/>
    </location>
</feature>
<dbReference type="SUPFAM" id="SSF49599">
    <property type="entry name" value="TRAF domain-like"/>
    <property type="match status" value="1"/>
</dbReference>
<evidence type="ECO:0000313" key="4">
    <source>
        <dbReference type="EMBL" id="OEU17934.1"/>
    </source>
</evidence>
<dbReference type="PANTHER" id="PTHR26379:SF187">
    <property type="entry name" value="OS07G0655300 PROTEIN"/>
    <property type="match status" value="1"/>
</dbReference>
<dbReference type="InterPro" id="IPR002083">
    <property type="entry name" value="MATH/TRAF_dom"/>
</dbReference>
<evidence type="ECO:0000313" key="5">
    <source>
        <dbReference type="Proteomes" id="UP000095751"/>
    </source>
</evidence>
<dbReference type="EMBL" id="KV784357">
    <property type="protein sequence ID" value="OEU17934.1"/>
    <property type="molecule type" value="Genomic_DNA"/>
</dbReference>
<protein>
    <recommendedName>
        <fullName evidence="6">POZ domain-containing protein</fullName>
    </recommendedName>
</protein>
<dbReference type="InterPro" id="IPR045005">
    <property type="entry name" value="BPM1-6"/>
</dbReference>
<dbReference type="CDD" id="cd00121">
    <property type="entry name" value="MATH"/>
    <property type="match status" value="1"/>
</dbReference>
<dbReference type="InParanoid" id="A0A1E7FII2"/>
<dbReference type="InterPro" id="IPR036361">
    <property type="entry name" value="SAP_dom_sf"/>
</dbReference>
<feature type="domain" description="MATH" evidence="2">
    <location>
        <begin position="28"/>
        <end position="157"/>
    </location>
</feature>
<gene>
    <name evidence="4" type="ORF">FRACYDRAFT_238364</name>
</gene>
<dbReference type="Proteomes" id="UP000095751">
    <property type="component" value="Unassembled WGS sequence"/>
</dbReference>
<dbReference type="InterPro" id="IPR008974">
    <property type="entry name" value="TRAF-like"/>
</dbReference>
<dbReference type="PROSITE" id="PS50144">
    <property type="entry name" value="MATH"/>
    <property type="match status" value="1"/>
</dbReference>
<dbReference type="SUPFAM" id="SSF54695">
    <property type="entry name" value="POZ domain"/>
    <property type="match status" value="1"/>
</dbReference>
<dbReference type="Pfam" id="PF00651">
    <property type="entry name" value="BTB"/>
    <property type="match status" value="1"/>
</dbReference>
<accession>A0A1E7FII2</accession>
<dbReference type="InterPro" id="IPR003034">
    <property type="entry name" value="SAP_dom"/>
</dbReference>
<evidence type="ECO:0000259" key="2">
    <source>
        <dbReference type="PROSITE" id="PS50144"/>
    </source>
</evidence>
<evidence type="ECO:0000259" key="3">
    <source>
        <dbReference type="PROSITE" id="PS50800"/>
    </source>
</evidence>
<dbReference type="PANTHER" id="PTHR26379">
    <property type="entry name" value="BTB/POZ AND MATH DOMAIN-CONTAINING PROTEIN 1"/>
    <property type="match status" value="1"/>
</dbReference>
<name>A0A1E7FII2_9STRA</name>
<dbReference type="Gene3D" id="3.30.710.10">
    <property type="entry name" value="Potassium Channel Kv1.1, Chain A"/>
    <property type="match status" value="1"/>
</dbReference>
<dbReference type="InterPro" id="IPR000210">
    <property type="entry name" value="BTB/POZ_dom"/>
</dbReference>
<keyword evidence="5" id="KW-1185">Reference proteome</keyword>
<dbReference type="PROSITE" id="PS50800">
    <property type="entry name" value="SAP"/>
    <property type="match status" value="1"/>
</dbReference>
<evidence type="ECO:0000259" key="1">
    <source>
        <dbReference type="PROSITE" id="PS50097"/>
    </source>
</evidence>
<dbReference type="PROSITE" id="PS50097">
    <property type="entry name" value="BTB"/>
    <property type="match status" value="1"/>
</dbReference>